<dbReference type="Gene3D" id="3.40.50.720">
    <property type="entry name" value="NAD(P)-binding Rossmann-like Domain"/>
    <property type="match status" value="1"/>
</dbReference>
<protein>
    <submittedName>
        <fullName evidence="5">SDR family NAD(P)-dependent oxidoreductase</fullName>
    </submittedName>
</protein>
<evidence type="ECO:0000256" key="2">
    <source>
        <dbReference type="ARBA" id="ARBA00023002"/>
    </source>
</evidence>
<evidence type="ECO:0000256" key="3">
    <source>
        <dbReference type="RuleBase" id="RU000363"/>
    </source>
</evidence>
<dbReference type="Pfam" id="PF00106">
    <property type="entry name" value="adh_short"/>
    <property type="match status" value="1"/>
</dbReference>
<dbReference type="PANTHER" id="PTHR44196:SF1">
    <property type="entry name" value="DEHYDROGENASE_REDUCTASE SDR FAMILY MEMBER 7B"/>
    <property type="match status" value="1"/>
</dbReference>
<evidence type="ECO:0000313" key="6">
    <source>
        <dbReference type="Proteomes" id="UP001165283"/>
    </source>
</evidence>
<dbReference type="PRINTS" id="PR00080">
    <property type="entry name" value="SDRFAMILY"/>
</dbReference>
<dbReference type="Proteomes" id="UP001165283">
    <property type="component" value="Unassembled WGS sequence"/>
</dbReference>
<reference evidence="5" key="1">
    <citation type="submission" date="2021-04" db="EMBL/GenBank/DDBJ databases">
        <title>Pseudonocardia sp. nov., isolated from sandy soil of mangrove forest.</title>
        <authorList>
            <person name="Zan Z."/>
            <person name="Huang R."/>
            <person name="Liu W."/>
        </authorList>
    </citation>
    <scope>NUCLEOTIDE SEQUENCE</scope>
    <source>
        <strain evidence="5">S2-4</strain>
    </source>
</reference>
<dbReference type="InterPro" id="IPR036291">
    <property type="entry name" value="NAD(P)-bd_dom_sf"/>
</dbReference>
<keyword evidence="6" id="KW-1185">Reference proteome</keyword>
<dbReference type="PROSITE" id="PS00061">
    <property type="entry name" value="ADH_SHORT"/>
    <property type="match status" value="1"/>
</dbReference>
<dbReference type="InterPro" id="IPR002347">
    <property type="entry name" value="SDR_fam"/>
</dbReference>
<comment type="caution">
    <text evidence="5">The sequence shown here is derived from an EMBL/GenBank/DDBJ whole genome shotgun (WGS) entry which is preliminary data.</text>
</comment>
<feature type="region of interest" description="Disordered" evidence="4">
    <location>
        <begin position="264"/>
        <end position="286"/>
    </location>
</feature>
<keyword evidence="2" id="KW-0560">Oxidoreductase</keyword>
<dbReference type="PANTHER" id="PTHR44196">
    <property type="entry name" value="DEHYDROGENASE/REDUCTASE SDR FAMILY MEMBER 7B"/>
    <property type="match status" value="1"/>
</dbReference>
<evidence type="ECO:0000256" key="4">
    <source>
        <dbReference type="SAM" id="MobiDB-lite"/>
    </source>
</evidence>
<gene>
    <name evidence="5" type="ORF">KDL28_23665</name>
</gene>
<dbReference type="PRINTS" id="PR00081">
    <property type="entry name" value="GDHRDH"/>
</dbReference>
<organism evidence="5 6">
    <name type="scientific">Pseudonocardia humida</name>
    <dbReference type="NCBI Taxonomy" id="2800819"/>
    <lineage>
        <taxon>Bacteria</taxon>
        <taxon>Bacillati</taxon>
        <taxon>Actinomycetota</taxon>
        <taxon>Actinomycetes</taxon>
        <taxon>Pseudonocardiales</taxon>
        <taxon>Pseudonocardiaceae</taxon>
        <taxon>Pseudonocardia</taxon>
    </lineage>
</organism>
<dbReference type="EMBL" id="JAGSOV010000050">
    <property type="protein sequence ID" value="MCO1658063.1"/>
    <property type="molecule type" value="Genomic_DNA"/>
</dbReference>
<name>A0ABT1A4X6_9PSEU</name>
<evidence type="ECO:0000313" key="5">
    <source>
        <dbReference type="EMBL" id="MCO1658063.1"/>
    </source>
</evidence>
<evidence type="ECO:0000256" key="1">
    <source>
        <dbReference type="ARBA" id="ARBA00006484"/>
    </source>
</evidence>
<dbReference type="SUPFAM" id="SSF51735">
    <property type="entry name" value="NAD(P)-binding Rossmann-fold domains"/>
    <property type="match status" value="1"/>
</dbReference>
<accession>A0ABT1A4X6</accession>
<proteinExistence type="inferred from homology"/>
<sequence>MTGATSGIGRATAHLLAARGARTVLVARGEEGLAATAAECRARGGEALALSADVADADAVERVAAATVERFGRVDGWVNSAGVEMFGAFLDAPPEEVRRVLDVDLGGCVNGCRSALSRMVPQGHGVVVNLSSILGIVAQPYGAGYTMAKFAIRGLGSCLRQELRLAGVRGVEVCTVFPTAIDTPIWQDAANRTGRRVRALPPPLPPERVAAAVVRRLRRPRGETIVGGLLGRALVAQYRLWPRSAERALSIGLDRWGLSQRESAPSTAGNLFRPAPGPGRVRGGWR</sequence>
<comment type="similarity">
    <text evidence="1 3">Belongs to the short-chain dehydrogenases/reductases (SDR) family.</text>
</comment>
<dbReference type="InterPro" id="IPR020904">
    <property type="entry name" value="Sc_DH/Rdtase_CS"/>
</dbReference>